<name>A0AA52EG17_9PROT</name>
<dbReference type="KEGG" id="tmk:QGN29_07525"/>
<keyword evidence="4" id="KW-1185">Reference proteome</keyword>
<dbReference type="EMBL" id="CP123872">
    <property type="protein sequence ID" value="WND01406.1"/>
    <property type="molecule type" value="Genomic_DNA"/>
</dbReference>
<evidence type="ECO:0000313" key="3">
    <source>
        <dbReference type="EMBL" id="WND01406.1"/>
    </source>
</evidence>
<evidence type="ECO:0000256" key="1">
    <source>
        <dbReference type="SAM" id="SignalP"/>
    </source>
</evidence>
<evidence type="ECO:0000259" key="2">
    <source>
        <dbReference type="Pfam" id="PF14347"/>
    </source>
</evidence>
<feature type="chain" id="PRO_5041396717" evidence="1">
    <location>
        <begin position="20"/>
        <end position="132"/>
    </location>
</feature>
<evidence type="ECO:0000313" key="4">
    <source>
        <dbReference type="Proteomes" id="UP001268683"/>
    </source>
</evidence>
<feature type="signal peptide" evidence="1">
    <location>
        <begin position="1"/>
        <end position="19"/>
    </location>
</feature>
<dbReference type="Pfam" id="PF14347">
    <property type="entry name" value="DUF4399"/>
    <property type="match status" value="1"/>
</dbReference>
<dbReference type="AlphaFoldDB" id="A0AA52EG17"/>
<protein>
    <submittedName>
        <fullName evidence="3">DUF4399 domain-containing protein</fullName>
    </submittedName>
</protein>
<gene>
    <name evidence="3" type="ORF">QGN29_07525</name>
</gene>
<organism evidence="3 4">
    <name type="scientific">Temperatibacter marinus</name>
    <dbReference type="NCBI Taxonomy" id="1456591"/>
    <lineage>
        <taxon>Bacteria</taxon>
        <taxon>Pseudomonadati</taxon>
        <taxon>Pseudomonadota</taxon>
        <taxon>Alphaproteobacteria</taxon>
        <taxon>Kordiimonadales</taxon>
        <taxon>Temperatibacteraceae</taxon>
        <taxon>Temperatibacter</taxon>
    </lineage>
</organism>
<dbReference type="Proteomes" id="UP001268683">
    <property type="component" value="Chromosome"/>
</dbReference>
<feature type="domain" description="DUF4399" evidence="2">
    <location>
        <begin position="42"/>
        <end position="131"/>
    </location>
</feature>
<sequence>MPKFLSILCLMLGSFVAQADDAKVYFIEPKDGAVVKGPVKILFGLKGMGVAPAGTDKPGTGHHHLIVNAPLPEMLYSIPADENHIHFGGGQTETVLYLKPGKHTLQLLLGDLNHIPHKKPVFSKVITITVTE</sequence>
<proteinExistence type="predicted"/>
<reference evidence="3" key="1">
    <citation type="submission" date="2023-04" db="EMBL/GenBank/DDBJ databases">
        <title>Complete genome sequence of Temperatibacter marinus.</title>
        <authorList>
            <person name="Rong J.-C."/>
            <person name="Yi M.-L."/>
            <person name="Zhao Q."/>
        </authorList>
    </citation>
    <scope>NUCLEOTIDE SEQUENCE</scope>
    <source>
        <strain evidence="3">NBRC 110045</strain>
    </source>
</reference>
<dbReference type="RefSeq" id="WP_310797234.1">
    <property type="nucleotide sequence ID" value="NZ_CP123872.1"/>
</dbReference>
<accession>A0AA52EG17</accession>
<dbReference type="InterPro" id="IPR025512">
    <property type="entry name" value="DUF4399"/>
</dbReference>
<keyword evidence="1" id="KW-0732">Signal</keyword>